<dbReference type="InterPro" id="IPR055140">
    <property type="entry name" value="Thiolase_C_2"/>
</dbReference>
<evidence type="ECO:0000256" key="6">
    <source>
        <dbReference type="ARBA" id="ARBA00032316"/>
    </source>
</evidence>
<dbReference type="InterPro" id="IPR002155">
    <property type="entry name" value="Thiolase"/>
</dbReference>
<dbReference type="Proteomes" id="UP000274033">
    <property type="component" value="Unassembled WGS sequence"/>
</dbReference>
<evidence type="ECO:0000313" key="9">
    <source>
        <dbReference type="EMBL" id="RQW73811.1"/>
    </source>
</evidence>
<proteinExistence type="predicted"/>
<evidence type="ECO:0000313" key="10">
    <source>
        <dbReference type="Proteomes" id="UP000274033"/>
    </source>
</evidence>
<evidence type="ECO:0000259" key="8">
    <source>
        <dbReference type="Pfam" id="PF22691"/>
    </source>
</evidence>
<dbReference type="InterPro" id="IPR020616">
    <property type="entry name" value="Thiolase_N"/>
</dbReference>
<feature type="domain" description="Thiolase N-terminal" evidence="7">
    <location>
        <begin position="3"/>
        <end position="221"/>
    </location>
</feature>
<dbReference type="RefSeq" id="WP_124766026.1">
    <property type="nucleotide sequence ID" value="NZ_JAFBDY010000025.1"/>
</dbReference>
<dbReference type="PANTHER" id="PTHR42870">
    <property type="entry name" value="ACETYL-COA C-ACETYLTRANSFERASE"/>
    <property type="match status" value="1"/>
</dbReference>
<dbReference type="GO" id="GO:0008289">
    <property type="term" value="F:lipid binding"/>
    <property type="evidence" value="ECO:0007669"/>
    <property type="project" value="UniProtKB-KW"/>
</dbReference>
<dbReference type="EC" id="2.3.1.176" evidence="1"/>
<dbReference type="OrthoDB" id="9785768at2"/>
<dbReference type="CDD" id="cd00829">
    <property type="entry name" value="SCP-x_thiolase"/>
    <property type="match status" value="1"/>
</dbReference>
<keyword evidence="5" id="KW-0446">Lipid-binding</keyword>
<dbReference type="Pfam" id="PF00108">
    <property type="entry name" value="Thiolase_N"/>
    <property type="match status" value="1"/>
</dbReference>
<dbReference type="Pfam" id="PF22691">
    <property type="entry name" value="Thiolase_C_1"/>
    <property type="match status" value="1"/>
</dbReference>
<dbReference type="AlphaFoldDB" id="A0A3N9UBQ2"/>
<evidence type="ECO:0000256" key="2">
    <source>
        <dbReference type="ARBA" id="ARBA00022448"/>
    </source>
</evidence>
<dbReference type="PIRSF" id="PIRSF000429">
    <property type="entry name" value="Ac-CoA_Ac_transf"/>
    <property type="match status" value="1"/>
</dbReference>
<keyword evidence="3" id="KW-0808">Transferase</keyword>
<dbReference type="EMBL" id="RRCT01000015">
    <property type="protein sequence ID" value="RQW73811.1"/>
    <property type="molecule type" value="Genomic_DNA"/>
</dbReference>
<evidence type="ECO:0000256" key="4">
    <source>
        <dbReference type="ARBA" id="ARBA00023055"/>
    </source>
</evidence>
<dbReference type="SUPFAM" id="SSF53901">
    <property type="entry name" value="Thiolase-like"/>
    <property type="match status" value="1"/>
</dbReference>
<organism evidence="9 10">
    <name type="scientific">Lysinibacillus composti</name>
    <dbReference type="NCBI Taxonomy" id="720633"/>
    <lineage>
        <taxon>Bacteria</taxon>
        <taxon>Bacillati</taxon>
        <taxon>Bacillota</taxon>
        <taxon>Bacilli</taxon>
        <taxon>Bacillales</taxon>
        <taxon>Bacillaceae</taxon>
        <taxon>Lysinibacillus</taxon>
    </lineage>
</organism>
<keyword evidence="10" id="KW-1185">Reference proteome</keyword>
<dbReference type="PANTHER" id="PTHR42870:SF1">
    <property type="entry name" value="NON-SPECIFIC LIPID-TRANSFER PROTEIN-LIKE 2"/>
    <property type="match status" value="1"/>
</dbReference>
<dbReference type="Gene3D" id="3.40.47.10">
    <property type="match status" value="1"/>
</dbReference>
<name>A0A3N9UBQ2_9BACI</name>
<evidence type="ECO:0000256" key="1">
    <source>
        <dbReference type="ARBA" id="ARBA00012352"/>
    </source>
</evidence>
<dbReference type="GO" id="GO:0006869">
    <property type="term" value="P:lipid transport"/>
    <property type="evidence" value="ECO:0007669"/>
    <property type="project" value="UniProtKB-KW"/>
</dbReference>
<dbReference type="InterPro" id="IPR016039">
    <property type="entry name" value="Thiolase-like"/>
</dbReference>
<dbReference type="InterPro" id="IPR020613">
    <property type="entry name" value="Thiolase_CS"/>
</dbReference>
<keyword evidence="4" id="KW-0445">Lipid transport</keyword>
<dbReference type="PROSITE" id="PS00737">
    <property type="entry name" value="THIOLASE_2"/>
    <property type="match status" value="1"/>
</dbReference>
<evidence type="ECO:0000256" key="3">
    <source>
        <dbReference type="ARBA" id="ARBA00022679"/>
    </source>
</evidence>
<comment type="caution">
    <text evidence="9">The sequence shown here is derived from an EMBL/GenBank/DDBJ whole genome shotgun (WGS) entry which is preliminary data.</text>
</comment>
<reference evidence="9 10" key="1">
    <citation type="journal article" date="2013" name="J. Microbiol.">
        <title>Lysinibacillus chungkukjangi sp. nov., isolated from Chungkukjang, Korean fermented soybean food.</title>
        <authorList>
            <person name="Kim S.J."/>
            <person name="Jang Y.H."/>
            <person name="Hamada M."/>
            <person name="Ahn J.H."/>
            <person name="Weon H.Y."/>
            <person name="Suzuki K."/>
            <person name="Whang K.S."/>
            <person name="Kwon S.W."/>
        </authorList>
    </citation>
    <scope>NUCLEOTIDE SEQUENCE [LARGE SCALE GENOMIC DNA]</scope>
    <source>
        <strain evidence="9 10">MCCC 1A12701</strain>
    </source>
</reference>
<keyword evidence="2" id="KW-0813">Transport</keyword>
<protein>
    <recommendedName>
        <fullName evidence="1">propanoyl-CoA C-acyltransferase</fullName>
        <ecNumber evidence="1">2.3.1.176</ecNumber>
    </recommendedName>
    <alternativeName>
        <fullName evidence="6">Propanoyl-CoA C-acyltransferase</fullName>
    </alternativeName>
</protein>
<dbReference type="GO" id="GO:0016747">
    <property type="term" value="F:acyltransferase activity, transferring groups other than amino-acyl groups"/>
    <property type="evidence" value="ECO:0007669"/>
    <property type="project" value="InterPro"/>
</dbReference>
<gene>
    <name evidence="9" type="ORF">EBB45_14660</name>
</gene>
<sequence length="376" mass="39874">MDVYVSGVGMTPFGKHENKSLKDLLVEAARAALHDADYPRIDAVIVGNFMGGAIYNQEILGAIVVNDLNLGSIPALKVEGACASGGIAIRQAILGILSGEYENVLVVGGEKMKHASTETVTQAINAAMDNQSLEKNSGLTFPAFFGLLANRYFFESGATKKHLAYVAKQNRDYAVNNPLAQFRKPTTIEEVLEAKMITDPLGLFDCSPITDGAASVVISKQKTGIKLKASVQVSGPTSIQHLDSILKIPAIVESGRKAYTQAGIGPEDLDVVEVHDCFTITQLLAIEGLGFAKELEAWKFIEEGETGLSGKTPLNTSGGLLSRGHPIGATGIAQFIQIVLQLRGQAPNQVDNASLGMAQNLGGTGAYSVIHILERV</sequence>
<feature type="domain" description="Thiolase C-terminal" evidence="8">
    <location>
        <begin position="239"/>
        <end position="375"/>
    </location>
</feature>
<accession>A0A3N9UBQ2</accession>
<evidence type="ECO:0000256" key="5">
    <source>
        <dbReference type="ARBA" id="ARBA00023121"/>
    </source>
</evidence>
<evidence type="ECO:0000259" key="7">
    <source>
        <dbReference type="Pfam" id="PF00108"/>
    </source>
</evidence>